<protein>
    <submittedName>
        <fullName evidence="3">Helix-turn-helix transcriptional regulator</fullName>
    </submittedName>
</protein>
<dbReference type="CDD" id="cd00093">
    <property type="entry name" value="HTH_XRE"/>
    <property type="match status" value="1"/>
</dbReference>
<dbReference type="RefSeq" id="WP_202666496.1">
    <property type="nucleotide sequence ID" value="NZ_JAENMR010000013.1"/>
</dbReference>
<name>A0AAP2AI03_LELAM</name>
<evidence type="ECO:0000256" key="1">
    <source>
        <dbReference type="SAM" id="MobiDB-lite"/>
    </source>
</evidence>
<dbReference type="InterPro" id="IPR001387">
    <property type="entry name" value="Cro/C1-type_HTH"/>
</dbReference>
<dbReference type="EMBL" id="JAENMS010000018">
    <property type="protein sequence ID" value="MBL5936995.1"/>
    <property type="molecule type" value="Genomic_DNA"/>
</dbReference>
<dbReference type="SMART" id="SM00530">
    <property type="entry name" value="HTH_XRE"/>
    <property type="match status" value="1"/>
</dbReference>
<dbReference type="Gene3D" id="1.10.260.40">
    <property type="entry name" value="lambda repressor-like DNA-binding domains"/>
    <property type="match status" value="1"/>
</dbReference>
<evidence type="ECO:0000259" key="2">
    <source>
        <dbReference type="PROSITE" id="PS50943"/>
    </source>
</evidence>
<dbReference type="SUPFAM" id="SSF47413">
    <property type="entry name" value="lambda repressor-like DNA-binding domains"/>
    <property type="match status" value="1"/>
</dbReference>
<feature type="region of interest" description="Disordered" evidence="1">
    <location>
        <begin position="77"/>
        <end position="96"/>
    </location>
</feature>
<reference evidence="3" key="1">
    <citation type="submission" date="2020-12" db="EMBL/GenBank/DDBJ databases">
        <title>Draft genome sequence of Enterobacter spp., Lelliottia spp. and Serratia spp. isolated from drinking water reservoirs and lakes.</title>
        <authorList>
            <person name="Reitter C."/>
            <person name="Neuhaus K."/>
            <person name="Huegler M."/>
        </authorList>
    </citation>
    <scope>NUCLEOTIDE SEQUENCE</scope>
    <source>
        <strain evidence="3">TZW15</strain>
    </source>
</reference>
<comment type="caution">
    <text evidence="3">The sequence shown here is derived from an EMBL/GenBank/DDBJ whole genome shotgun (WGS) entry which is preliminary data.</text>
</comment>
<dbReference type="GO" id="GO:0003677">
    <property type="term" value="F:DNA binding"/>
    <property type="evidence" value="ECO:0007669"/>
    <property type="project" value="InterPro"/>
</dbReference>
<dbReference type="InterPro" id="IPR010982">
    <property type="entry name" value="Lambda_DNA-bd_dom_sf"/>
</dbReference>
<sequence length="96" mass="10549">MMTPSRSHAKKLRDIRTAEGITQADFAKMLEIGIGTVRNYESGHREAGMGIIDKVVNHPRFTKYTLWLMTGQTLPNAGQVCPAESADESNQSARSA</sequence>
<dbReference type="Pfam" id="PF01381">
    <property type="entry name" value="HTH_3"/>
    <property type="match status" value="1"/>
</dbReference>
<organism evidence="3 4">
    <name type="scientific">Lelliottia amnigena</name>
    <name type="common">Enterobacter amnigenus</name>
    <dbReference type="NCBI Taxonomy" id="61646"/>
    <lineage>
        <taxon>Bacteria</taxon>
        <taxon>Pseudomonadati</taxon>
        <taxon>Pseudomonadota</taxon>
        <taxon>Gammaproteobacteria</taxon>
        <taxon>Enterobacterales</taxon>
        <taxon>Enterobacteriaceae</taxon>
        <taxon>Lelliottia</taxon>
    </lineage>
</organism>
<accession>A0AAP2AI03</accession>
<dbReference type="Proteomes" id="UP000653275">
    <property type="component" value="Unassembled WGS sequence"/>
</dbReference>
<evidence type="ECO:0000313" key="3">
    <source>
        <dbReference type="EMBL" id="MBL5936995.1"/>
    </source>
</evidence>
<dbReference type="PROSITE" id="PS50943">
    <property type="entry name" value="HTH_CROC1"/>
    <property type="match status" value="1"/>
</dbReference>
<feature type="domain" description="HTH cro/C1-type" evidence="2">
    <location>
        <begin position="12"/>
        <end position="66"/>
    </location>
</feature>
<gene>
    <name evidence="3" type="ORF">I7V27_21465</name>
</gene>
<evidence type="ECO:0000313" key="4">
    <source>
        <dbReference type="Proteomes" id="UP000653275"/>
    </source>
</evidence>
<dbReference type="AlphaFoldDB" id="A0AAP2AI03"/>
<proteinExistence type="predicted"/>